<dbReference type="EMBL" id="CADEBD010000494">
    <property type="protein sequence ID" value="CAB3256627.1"/>
    <property type="molecule type" value="Genomic_DNA"/>
</dbReference>
<dbReference type="Proteomes" id="UP000494256">
    <property type="component" value="Unassembled WGS sequence"/>
</dbReference>
<name>A0A8S1BAM2_ARCPL</name>
<organism evidence="3 4">
    <name type="scientific">Arctia plantaginis</name>
    <name type="common">Wood tiger moth</name>
    <name type="synonym">Phalaena plantaginis</name>
    <dbReference type="NCBI Taxonomy" id="874455"/>
    <lineage>
        <taxon>Eukaryota</taxon>
        <taxon>Metazoa</taxon>
        <taxon>Ecdysozoa</taxon>
        <taxon>Arthropoda</taxon>
        <taxon>Hexapoda</taxon>
        <taxon>Insecta</taxon>
        <taxon>Pterygota</taxon>
        <taxon>Neoptera</taxon>
        <taxon>Endopterygota</taxon>
        <taxon>Lepidoptera</taxon>
        <taxon>Glossata</taxon>
        <taxon>Ditrysia</taxon>
        <taxon>Noctuoidea</taxon>
        <taxon>Erebidae</taxon>
        <taxon>Arctiinae</taxon>
        <taxon>Arctia</taxon>
    </lineage>
</organism>
<feature type="region of interest" description="Disordered" evidence="2">
    <location>
        <begin position="1"/>
        <end position="77"/>
    </location>
</feature>
<dbReference type="OrthoDB" id="7464135at2759"/>
<dbReference type="AlphaFoldDB" id="A0A8S1BAM2"/>
<feature type="coiled-coil region" evidence="1">
    <location>
        <begin position="332"/>
        <end position="380"/>
    </location>
</feature>
<evidence type="ECO:0000313" key="4">
    <source>
        <dbReference type="Proteomes" id="UP000494256"/>
    </source>
</evidence>
<sequence length="776" mass="88945">MLQPSDLSTVHRETKKKLGRTMPYKRPQSLSPVTGRLKTSPTRAEVRSKSLTGTGMQGQKPSLDHSNGNEAVSPSRLMGQDEEKNTVIPQCMLTKMSRILAIKKREFLKLRKSLIAQQSTVLENYANLKELENRLSVSPEDSVGNLQVVSMKGWPAHDILLLVRDDVDALRNLEINSLIGSHVLQQFSSRLNPIPDEVLAVCAEISARRLELLDMLRCKHRLDRPNYCTNLDWKTKNMAFDTETEKLHKMVNELTENIKAKVLTAFELAKIPWVDRDSIIKKVERAQKENLILQSKLDELAKNNKSTEKGSAIPVPDPQSVCEELSKERAANEALKEVVASAETMLRVARARIATLERQLKDSRTELEGARKRHKELEHLYRTRESSYDARSRKLMEVSKTGEITIETLSRQRDALEMRVKELREQAAIAEQAVKAREAQLQARFEALQAKATEQERCRNEADARVAELEAKLKETEAALQDLQEHAAILTDMDRKRCLDYLPTKENEPSEKETELWKELQVTRAALSRVEEELHQSRLDKDSFLNSLARIAQGEGQGEGSENLQEKIAIELLDKEQQIVKLKRAVDEHEENQKSMEESMTQYENQLAALRLEVRRLRNYDCFAKEVKYEDLETELLELNMQISTLNRERSELVSATASRALMLERYERSTELFANMIRMRRDLRALIDGRTTPPVMDETYKSEVSRSISSVCVNAADTWTALRAERVRVMRLEAALLTQRLQLERQGQVRTLLERRRAMFERIASETNQNNSTVA</sequence>
<protein>
    <submittedName>
        <fullName evidence="3">Uncharacterized protein</fullName>
    </submittedName>
</protein>
<accession>A0A8S1BAM2</accession>
<evidence type="ECO:0000256" key="2">
    <source>
        <dbReference type="SAM" id="MobiDB-lite"/>
    </source>
</evidence>
<feature type="compositionally biased region" description="Polar residues" evidence="2">
    <location>
        <begin position="49"/>
        <end position="72"/>
    </location>
</feature>
<comment type="caution">
    <text evidence="3">The sequence shown here is derived from an EMBL/GenBank/DDBJ whole genome shotgun (WGS) entry which is preliminary data.</text>
</comment>
<feature type="coiled-coil region" evidence="1">
    <location>
        <begin position="572"/>
        <end position="649"/>
    </location>
</feature>
<evidence type="ECO:0000256" key="1">
    <source>
        <dbReference type="SAM" id="Coils"/>
    </source>
</evidence>
<feature type="compositionally biased region" description="Polar residues" evidence="2">
    <location>
        <begin position="28"/>
        <end position="42"/>
    </location>
</feature>
<gene>
    <name evidence="3" type="ORF">APLA_LOCUS15660</name>
</gene>
<feature type="coiled-coil region" evidence="1">
    <location>
        <begin position="406"/>
        <end position="493"/>
    </location>
</feature>
<reference evidence="3 4" key="1">
    <citation type="submission" date="2020-04" db="EMBL/GenBank/DDBJ databases">
        <authorList>
            <person name="Wallbank WR R."/>
            <person name="Pardo Diaz C."/>
            <person name="Kozak K."/>
            <person name="Martin S."/>
            <person name="Jiggins C."/>
            <person name="Moest M."/>
            <person name="Warren A I."/>
            <person name="Byers J.R.P. K."/>
            <person name="Montejo-Kovacevich G."/>
            <person name="Yen C E."/>
        </authorList>
    </citation>
    <scope>NUCLEOTIDE SEQUENCE [LARGE SCALE GENOMIC DNA]</scope>
</reference>
<keyword evidence="1" id="KW-0175">Coiled coil</keyword>
<proteinExistence type="predicted"/>
<evidence type="ECO:0000313" key="3">
    <source>
        <dbReference type="EMBL" id="CAB3256627.1"/>
    </source>
</evidence>